<keyword evidence="2" id="KW-1185">Reference proteome</keyword>
<dbReference type="AlphaFoldDB" id="A0A3M7T3J0"/>
<dbReference type="Proteomes" id="UP000276133">
    <property type="component" value="Unassembled WGS sequence"/>
</dbReference>
<proteinExistence type="predicted"/>
<gene>
    <name evidence="1" type="ORF">BpHYR1_015788</name>
</gene>
<accession>A0A3M7T3J0</accession>
<evidence type="ECO:0000313" key="1">
    <source>
        <dbReference type="EMBL" id="RNA42593.1"/>
    </source>
</evidence>
<evidence type="ECO:0000313" key="2">
    <source>
        <dbReference type="Proteomes" id="UP000276133"/>
    </source>
</evidence>
<organism evidence="1 2">
    <name type="scientific">Brachionus plicatilis</name>
    <name type="common">Marine rotifer</name>
    <name type="synonym">Brachionus muelleri</name>
    <dbReference type="NCBI Taxonomy" id="10195"/>
    <lineage>
        <taxon>Eukaryota</taxon>
        <taxon>Metazoa</taxon>
        <taxon>Spiralia</taxon>
        <taxon>Gnathifera</taxon>
        <taxon>Rotifera</taxon>
        <taxon>Eurotatoria</taxon>
        <taxon>Monogononta</taxon>
        <taxon>Pseudotrocha</taxon>
        <taxon>Ploima</taxon>
        <taxon>Brachionidae</taxon>
        <taxon>Brachionus</taxon>
    </lineage>
</organism>
<name>A0A3M7T3J0_BRAPC</name>
<dbReference type="EMBL" id="REGN01000347">
    <property type="protein sequence ID" value="RNA42593.1"/>
    <property type="molecule type" value="Genomic_DNA"/>
</dbReference>
<reference evidence="1 2" key="1">
    <citation type="journal article" date="2018" name="Sci. Rep.">
        <title>Genomic signatures of local adaptation to the degree of environmental predictability in rotifers.</title>
        <authorList>
            <person name="Franch-Gras L."/>
            <person name="Hahn C."/>
            <person name="Garcia-Roger E.M."/>
            <person name="Carmona M.J."/>
            <person name="Serra M."/>
            <person name="Gomez A."/>
        </authorList>
    </citation>
    <scope>NUCLEOTIDE SEQUENCE [LARGE SCALE GENOMIC DNA]</scope>
    <source>
        <strain evidence="1">HYR1</strain>
    </source>
</reference>
<comment type="caution">
    <text evidence="1">The sequence shown here is derived from an EMBL/GenBank/DDBJ whole genome shotgun (WGS) entry which is preliminary data.</text>
</comment>
<sequence length="68" mass="8073">MITYGLKSRRKFYVDFRLYAKQSNPTKCCRSTPLDVHDVHPKINQQQKIKCLIIHSYQKDNFGSSQLR</sequence>
<protein>
    <submittedName>
        <fullName evidence="1">Uncharacterized protein</fullName>
    </submittedName>
</protein>